<protein>
    <submittedName>
        <fullName evidence="5">Reticulocalbin 2</fullName>
    </submittedName>
</protein>
<dbReference type="PROSITE" id="PS00018">
    <property type="entry name" value="EF_HAND_1"/>
    <property type="match status" value="1"/>
</dbReference>
<keyword evidence="2" id="KW-0479">Metal-binding</keyword>
<gene>
    <name evidence="5" type="primary">RCN2</name>
    <name evidence="5" type="synonym">rcn2</name>
</gene>
<comment type="similarity">
    <text evidence="1">Belongs to the CREC family.</text>
</comment>
<keyword evidence="3" id="KW-0106">Calcium</keyword>
<dbReference type="InterPro" id="IPR018247">
    <property type="entry name" value="EF_Hand_1_Ca_BS"/>
</dbReference>
<dbReference type="SMART" id="SM00054">
    <property type="entry name" value="EFh"/>
    <property type="match status" value="4"/>
</dbReference>
<dbReference type="PANTHER" id="PTHR10827:SF78">
    <property type="entry name" value="RETICULOCALBIN-2"/>
    <property type="match status" value="1"/>
</dbReference>
<reference evidence="5" key="3">
    <citation type="submission" date="2025-09" db="UniProtKB">
        <authorList>
            <consortium name="Ensembl"/>
        </authorList>
    </citation>
    <scope>IDENTIFICATION</scope>
</reference>
<evidence type="ECO:0000313" key="5">
    <source>
        <dbReference type="Ensembl" id="ENSNFUP00015013424.1"/>
    </source>
</evidence>
<evidence type="ECO:0000256" key="3">
    <source>
        <dbReference type="ARBA" id="ARBA00022837"/>
    </source>
</evidence>
<proteinExistence type="inferred from homology"/>
<dbReference type="InterPro" id="IPR011992">
    <property type="entry name" value="EF-hand-dom_pair"/>
</dbReference>
<evidence type="ECO:0000256" key="2">
    <source>
        <dbReference type="ARBA" id="ARBA00022723"/>
    </source>
</evidence>
<feature type="domain" description="EF-hand" evidence="4">
    <location>
        <begin position="93"/>
        <end position="128"/>
    </location>
</feature>
<dbReference type="Ensembl" id="ENSNFUT00015014108.1">
    <property type="protein sequence ID" value="ENSNFUP00015013424.1"/>
    <property type="gene ID" value="ENSNFUG00015006593.1"/>
</dbReference>
<accession>A0A8C6L1N8</accession>
<dbReference type="InterPro" id="IPR002048">
    <property type="entry name" value="EF_hand_dom"/>
</dbReference>
<dbReference type="AlphaFoldDB" id="A0A8C6L1N8"/>
<reference evidence="5" key="2">
    <citation type="submission" date="2025-08" db="UniProtKB">
        <authorList>
            <consortium name="Ensembl"/>
        </authorList>
    </citation>
    <scope>IDENTIFICATION</scope>
</reference>
<dbReference type="Gene3D" id="1.10.238.10">
    <property type="entry name" value="EF-hand"/>
    <property type="match status" value="3"/>
</dbReference>
<keyword evidence="6" id="KW-1185">Reference proteome</keyword>
<dbReference type="Proteomes" id="UP000694548">
    <property type="component" value="Chromosome sgr13"/>
</dbReference>
<dbReference type="PROSITE" id="PS50222">
    <property type="entry name" value="EF_HAND_2"/>
    <property type="match status" value="3"/>
</dbReference>
<dbReference type="PANTHER" id="PTHR10827">
    <property type="entry name" value="RETICULOCALBIN"/>
    <property type="match status" value="1"/>
</dbReference>
<feature type="domain" description="EF-hand" evidence="4">
    <location>
        <begin position="218"/>
        <end position="253"/>
    </location>
</feature>
<dbReference type="GeneTree" id="ENSGT01010000222360"/>
<organism evidence="5 6">
    <name type="scientific">Nothobranchius furzeri</name>
    <name type="common">Turquoise killifish</name>
    <dbReference type="NCBI Taxonomy" id="105023"/>
    <lineage>
        <taxon>Eukaryota</taxon>
        <taxon>Metazoa</taxon>
        <taxon>Chordata</taxon>
        <taxon>Craniata</taxon>
        <taxon>Vertebrata</taxon>
        <taxon>Euteleostomi</taxon>
        <taxon>Actinopterygii</taxon>
        <taxon>Neopterygii</taxon>
        <taxon>Teleostei</taxon>
        <taxon>Neoteleostei</taxon>
        <taxon>Acanthomorphata</taxon>
        <taxon>Ovalentaria</taxon>
        <taxon>Atherinomorphae</taxon>
        <taxon>Cyprinodontiformes</taxon>
        <taxon>Nothobranchiidae</taxon>
        <taxon>Nothobranchius</taxon>
    </lineage>
</organism>
<evidence type="ECO:0000259" key="4">
    <source>
        <dbReference type="PROSITE" id="PS50222"/>
    </source>
</evidence>
<name>A0A8C6L1N8_NOTFU</name>
<reference evidence="5" key="1">
    <citation type="submission" date="2014-08" db="EMBL/GenBank/DDBJ databases">
        <authorList>
            <person name="Senf B."/>
            <person name="Petzold A."/>
            <person name="Downie B.R."/>
            <person name="Koch P."/>
            <person name="Platzer M."/>
        </authorList>
    </citation>
    <scope>NUCLEOTIDE SEQUENCE [LARGE SCALE GENOMIC DNA]</scope>
    <source>
        <strain evidence="5">GRZ</strain>
    </source>
</reference>
<feature type="domain" description="EF-hand" evidence="4">
    <location>
        <begin position="129"/>
        <end position="164"/>
    </location>
</feature>
<sequence>MPAGKSFYFELKPRKYFSHYRKWHICQHSYELFTMTRTLCLVLLILQFEVGQSSHKHLHEDHYVGQQHNPDHDIAVLLGEKSTEEINKLGLTEQKKMMMDIFKKIDTTGDNLLSPEEITLWIQHVYRNYALEDAEERFPEFDVNKDGIVTWEEYNSVAHDQLLNFDDNVVLEDPEQESLRHLLLKEKRRFYFADMDGTPGLNVTEFLAFTHPSEVDYMADFAIEDVLSEYDTNKDEFITLSEFIGDARSEGDTPSQWEIEETVRFKELYDQDGDGRLNRDEQLRWVAPNSYGSAREEALHLIKEMDLDGDERISLAEVLKNQEMFMNSEVTDYGRQLHVSHDEL</sequence>
<evidence type="ECO:0000256" key="1">
    <source>
        <dbReference type="ARBA" id="ARBA00006431"/>
    </source>
</evidence>
<dbReference type="Pfam" id="PF13499">
    <property type="entry name" value="EF-hand_7"/>
    <property type="match status" value="2"/>
</dbReference>
<dbReference type="FunFam" id="1.10.238.10:FF:000176">
    <property type="entry name" value="reticulocalbin-2 isoform X2"/>
    <property type="match status" value="1"/>
</dbReference>
<dbReference type="GO" id="GO:0005783">
    <property type="term" value="C:endoplasmic reticulum"/>
    <property type="evidence" value="ECO:0007669"/>
    <property type="project" value="TreeGrafter"/>
</dbReference>
<dbReference type="GO" id="GO:0005509">
    <property type="term" value="F:calcium ion binding"/>
    <property type="evidence" value="ECO:0007669"/>
    <property type="project" value="InterPro"/>
</dbReference>
<dbReference type="SUPFAM" id="SSF47473">
    <property type="entry name" value="EF-hand"/>
    <property type="match status" value="2"/>
</dbReference>
<evidence type="ECO:0000313" key="6">
    <source>
        <dbReference type="Proteomes" id="UP000694548"/>
    </source>
</evidence>